<evidence type="ECO:0000313" key="2">
    <source>
        <dbReference type="EMBL" id="KAG5543200.1"/>
    </source>
</evidence>
<feature type="compositionally biased region" description="Basic and acidic residues" evidence="1">
    <location>
        <begin position="37"/>
        <end position="48"/>
    </location>
</feature>
<sequence>MMSWVVKKQLTGWVSVIRVEVGSNSESRIKPKTPSSKGKDNWPRDARRVSDPKIAGAKLLWLRSRRRNYLGWEPGRDYDRRPSVPHSGPVPKNMKGLQWMEEARIDDKLVVGAPQRQRRVDRESWGHGALCSRGKNGVHCGFIEQGPGDFWVVMLGIFGNEFGTQMRALSDEATGCERGVNLLEGGQAATGLEKTIVVVFEFRKS</sequence>
<evidence type="ECO:0000313" key="3">
    <source>
        <dbReference type="Proteomes" id="UP000823749"/>
    </source>
</evidence>
<comment type="caution">
    <text evidence="2">The sequence shown here is derived from an EMBL/GenBank/DDBJ whole genome shotgun (WGS) entry which is preliminary data.</text>
</comment>
<accession>A0AAV6JT82</accession>
<keyword evidence="3" id="KW-1185">Reference proteome</keyword>
<evidence type="ECO:0000256" key="1">
    <source>
        <dbReference type="SAM" id="MobiDB-lite"/>
    </source>
</evidence>
<proteinExistence type="predicted"/>
<feature type="region of interest" description="Disordered" evidence="1">
    <location>
        <begin position="24"/>
        <end position="48"/>
    </location>
</feature>
<dbReference type="EMBL" id="JACTNZ010000006">
    <property type="protein sequence ID" value="KAG5543200.1"/>
    <property type="molecule type" value="Genomic_DNA"/>
</dbReference>
<reference evidence="2 3" key="1">
    <citation type="submission" date="2020-08" db="EMBL/GenBank/DDBJ databases">
        <title>Plant Genome Project.</title>
        <authorList>
            <person name="Zhang R.-G."/>
        </authorList>
    </citation>
    <scope>NUCLEOTIDE SEQUENCE [LARGE SCALE GENOMIC DNA]</scope>
    <source>
        <strain evidence="2">WSP0</strain>
        <tissue evidence="2">Leaf</tissue>
    </source>
</reference>
<organism evidence="2 3">
    <name type="scientific">Rhododendron griersonianum</name>
    <dbReference type="NCBI Taxonomy" id="479676"/>
    <lineage>
        <taxon>Eukaryota</taxon>
        <taxon>Viridiplantae</taxon>
        <taxon>Streptophyta</taxon>
        <taxon>Embryophyta</taxon>
        <taxon>Tracheophyta</taxon>
        <taxon>Spermatophyta</taxon>
        <taxon>Magnoliopsida</taxon>
        <taxon>eudicotyledons</taxon>
        <taxon>Gunneridae</taxon>
        <taxon>Pentapetalae</taxon>
        <taxon>asterids</taxon>
        <taxon>Ericales</taxon>
        <taxon>Ericaceae</taxon>
        <taxon>Ericoideae</taxon>
        <taxon>Rhodoreae</taxon>
        <taxon>Rhododendron</taxon>
    </lineage>
</organism>
<name>A0AAV6JT82_9ERIC</name>
<dbReference type="AlphaFoldDB" id="A0AAV6JT82"/>
<protein>
    <submittedName>
        <fullName evidence="2">Uncharacterized protein</fullName>
    </submittedName>
</protein>
<gene>
    <name evidence="2" type="ORF">RHGRI_016074</name>
</gene>
<dbReference type="Proteomes" id="UP000823749">
    <property type="component" value="Chromosome 6"/>
</dbReference>